<protein>
    <submittedName>
        <fullName evidence="1">Uncharacterized protein</fullName>
    </submittedName>
</protein>
<dbReference type="GlyGen" id="G3H845">
    <property type="glycosylation" value="1 site"/>
</dbReference>
<name>G3H845_CRIGR</name>
<organism evidence="1 2">
    <name type="scientific">Cricetulus griseus</name>
    <name type="common">Chinese hamster</name>
    <name type="synonym">Cricetulus barabensis griseus</name>
    <dbReference type="NCBI Taxonomy" id="10029"/>
    <lineage>
        <taxon>Eukaryota</taxon>
        <taxon>Metazoa</taxon>
        <taxon>Chordata</taxon>
        <taxon>Craniata</taxon>
        <taxon>Vertebrata</taxon>
        <taxon>Euteleostomi</taxon>
        <taxon>Mammalia</taxon>
        <taxon>Eutheria</taxon>
        <taxon>Euarchontoglires</taxon>
        <taxon>Glires</taxon>
        <taxon>Rodentia</taxon>
        <taxon>Myomorpha</taxon>
        <taxon>Muroidea</taxon>
        <taxon>Cricetidae</taxon>
        <taxon>Cricetinae</taxon>
        <taxon>Cricetulus</taxon>
    </lineage>
</organism>
<gene>
    <name evidence="1" type="ORF">I79_006543</name>
</gene>
<dbReference type="Proteomes" id="UP000001075">
    <property type="component" value="Unassembled WGS sequence"/>
</dbReference>
<sequence length="74" mass="8188">MTALCQIFVHGAKETTRQVKSAGCPCRRLDLGSQHSQLPCNSVTPAPGVDAFFCPLQAPVWTCAHRHNEIYTYK</sequence>
<accession>G3H845</accession>
<dbReference type="AlphaFoldDB" id="G3H845"/>
<dbReference type="EMBL" id="JH000206">
    <property type="protein sequence ID" value="EGV97084.1"/>
    <property type="molecule type" value="Genomic_DNA"/>
</dbReference>
<dbReference type="InParanoid" id="G3H845"/>
<evidence type="ECO:0000313" key="1">
    <source>
        <dbReference type="EMBL" id="EGV97084.1"/>
    </source>
</evidence>
<reference evidence="2" key="1">
    <citation type="journal article" date="2011" name="Nat. Biotechnol.">
        <title>The genomic sequence of the Chinese hamster ovary (CHO)-K1 cell line.</title>
        <authorList>
            <person name="Xu X."/>
            <person name="Nagarajan H."/>
            <person name="Lewis N.E."/>
            <person name="Pan S."/>
            <person name="Cai Z."/>
            <person name="Liu X."/>
            <person name="Chen W."/>
            <person name="Xie M."/>
            <person name="Wang W."/>
            <person name="Hammond S."/>
            <person name="Andersen M.R."/>
            <person name="Neff N."/>
            <person name="Passarelli B."/>
            <person name="Koh W."/>
            <person name="Fan H.C."/>
            <person name="Wang J."/>
            <person name="Gui Y."/>
            <person name="Lee K.H."/>
            <person name="Betenbaugh M.J."/>
            <person name="Quake S.R."/>
            <person name="Famili I."/>
            <person name="Palsson B.O."/>
            <person name="Wang J."/>
        </authorList>
    </citation>
    <scope>NUCLEOTIDE SEQUENCE [LARGE SCALE GENOMIC DNA]</scope>
    <source>
        <strain evidence="2">CHO K1 cell line</strain>
    </source>
</reference>
<evidence type="ECO:0000313" key="2">
    <source>
        <dbReference type="Proteomes" id="UP000001075"/>
    </source>
</evidence>
<proteinExistence type="predicted"/>